<proteinExistence type="predicted"/>
<feature type="domain" description="Htaa" evidence="4">
    <location>
        <begin position="240"/>
        <end position="395"/>
    </location>
</feature>
<feature type="region of interest" description="Disordered" evidence="1">
    <location>
        <begin position="200"/>
        <end position="236"/>
    </location>
</feature>
<protein>
    <submittedName>
        <fullName evidence="5">HtaA domain-containing protein</fullName>
    </submittedName>
</protein>
<feature type="domain" description="Htaa" evidence="4">
    <location>
        <begin position="52"/>
        <end position="174"/>
    </location>
</feature>
<dbReference type="InterPro" id="IPR007331">
    <property type="entry name" value="Htaa"/>
</dbReference>
<keyword evidence="3" id="KW-0732">Signal</keyword>
<name>A0ABT7GXG0_9ACTN</name>
<sequence length="489" mass="48639">MSSHRRPVALAAAVLTAAALGATAFTLPAAAEGAAPAAGAARAAAAPIPVVGGTLDWGVLASFRAYVTGMAHGRITPADGAVQNADGTFRFGSATGQYDKDGGHVVKAAFKGSVTFESAAHGFVIKMENFRIDTGTKKLTVDITKNGTLTKDVPAADVSFTGMEMNGLATKLTKELGEQLGAPQYEGRDGDRLTAALELRKPPAPSPSTSPSTSPSPSAPTTSAPAPTPSADGPQKLLRGKLTWGVKASLHDYVGEKGVTAGGGAVKNGKTFDFSFGKGELDVRKQKLNAAFEGAVRFEYAAHGLDLTFGNLRIETAGKTGTLVLDARTAAGETKDIPFATLDLSKGDYKTKDGLLTLASVPAVFTEKGSAVFANNGSVPEKYQPGKPMDPVTLSVSADKDAPLPTATGTPTSGTGTGGSGGATTTGGTAGGSAGGGSVGGSAGGSTGGNLASTGAEVPAGALLSASAGVVAAGAGAVYLGRRRRASLS</sequence>
<evidence type="ECO:0000256" key="2">
    <source>
        <dbReference type="SAM" id="Phobius"/>
    </source>
</evidence>
<evidence type="ECO:0000256" key="1">
    <source>
        <dbReference type="SAM" id="MobiDB-lite"/>
    </source>
</evidence>
<evidence type="ECO:0000313" key="5">
    <source>
        <dbReference type="EMBL" id="MDK9498310.1"/>
    </source>
</evidence>
<accession>A0ABT7GXG0</accession>
<evidence type="ECO:0000313" key="6">
    <source>
        <dbReference type="Proteomes" id="UP001223390"/>
    </source>
</evidence>
<feature type="region of interest" description="Disordered" evidence="1">
    <location>
        <begin position="376"/>
        <end position="455"/>
    </location>
</feature>
<reference evidence="5 6" key="1">
    <citation type="submission" date="2023-05" db="EMBL/GenBank/DDBJ databases">
        <title>Sequencing and Assembly of Streptomyces sp. NP73.</title>
        <authorList>
            <person name="Konwar A.N."/>
            <person name="Saikia K."/>
            <person name="Thakur D."/>
        </authorList>
    </citation>
    <scope>NUCLEOTIDE SEQUENCE [LARGE SCALE GENOMIC DNA]</scope>
    <source>
        <strain evidence="5 6">NP73</strain>
    </source>
</reference>
<comment type="caution">
    <text evidence="5">The sequence shown here is derived from an EMBL/GenBank/DDBJ whole genome shotgun (WGS) entry which is preliminary data.</text>
</comment>
<feature type="compositionally biased region" description="Gly residues" evidence="1">
    <location>
        <begin position="415"/>
        <end position="448"/>
    </location>
</feature>
<dbReference type="InterPro" id="IPR006311">
    <property type="entry name" value="TAT_signal"/>
</dbReference>
<feature type="compositionally biased region" description="Low complexity" evidence="1">
    <location>
        <begin position="209"/>
        <end position="231"/>
    </location>
</feature>
<feature type="transmembrane region" description="Helical" evidence="2">
    <location>
        <begin position="460"/>
        <end position="480"/>
    </location>
</feature>
<dbReference type="RefSeq" id="WP_285344033.1">
    <property type="nucleotide sequence ID" value="NZ_JASITI010000028.1"/>
</dbReference>
<evidence type="ECO:0000256" key="3">
    <source>
        <dbReference type="SAM" id="SignalP"/>
    </source>
</evidence>
<dbReference type="PROSITE" id="PS51318">
    <property type="entry name" value="TAT"/>
    <property type="match status" value="1"/>
</dbReference>
<keyword evidence="6" id="KW-1185">Reference proteome</keyword>
<dbReference type="EMBL" id="JASITI010000028">
    <property type="protein sequence ID" value="MDK9498310.1"/>
    <property type="molecule type" value="Genomic_DNA"/>
</dbReference>
<keyword evidence="2" id="KW-0472">Membrane</keyword>
<evidence type="ECO:0000259" key="4">
    <source>
        <dbReference type="Pfam" id="PF04213"/>
    </source>
</evidence>
<gene>
    <name evidence="5" type="ORF">QEZ40_003261</name>
</gene>
<keyword evidence="2" id="KW-0812">Transmembrane</keyword>
<dbReference type="Proteomes" id="UP001223390">
    <property type="component" value="Unassembled WGS sequence"/>
</dbReference>
<feature type="chain" id="PRO_5045486899" evidence="3">
    <location>
        <begin position="25"/>
        <end position="489"/>
    </location>
</feature>
<organism evidence="5 6">
    <name type="scientific">Streptomyces katrae</name>
    <dbReference type="NCBI Taxonomy" id="68223"/>
    <lineage>
        <taxon>Bacteria</taxon>
        <taxon>Bacillati</taxon>
        <taxon>Actinomycetota</taxon>
        <taxon>Actinomycetes</taxon>
        <taxon>Kitasatosporales</taxon>
        <taxon>Streptomycetaceae</taxon>
        <taxon>Streptomyces</taxon>
    </lineage>
</organism>
<keyword evidence="2" id="KW-1133">Transmembrane helix</keyword>
<feature type="signal peptide" evidence="3">
    <location>
        <begin position="1"/>
        <end position="24"/>
    </location>
</feature>
<dbReference type="Pfam" id="PF04213">
    <property type="entry name" value="HtaA"/>
    <property type="match status" value="2"/>
</dbReference>